<name>A0A1V4JUE6_PATFA</name>
<gene>
    <name evidence="2" type="ORF">AV530_011979</name>
</gene>
<dbReference type="EMBL" id="LSYS01006159">
    <property type="protein sequence ID" value="OPJ75828.1"/>
    <property type="molecule type" value="Genomic_DNA"/>
</dbReference>
<feature type="region of interest" description="Disordered" evidence="1">
    <location>
        <begin position="57"/>
        <end position="79"/>
    </location>
</feature>
<organism evidence="2 3">
    <name type="scientific">Patagioenas fasciata monilis</name>
    <dbReference type="NCBI Taxonomy" id="372326"/>
    <lineage>
        <taxon>Eukaryota</taxon>
        <taxon>Metazoa</taxon>
        <taxon>Chordata</taxon>
        <taxon>Craniata</taxon>
        <taxon>Vertebrata</taxon>
        <taxon>Euteleostomi</taxon>
        <taxon>Archelosauria</taxon>
        <taxon>Archosauria</taxon>
        <taxon>Dinosauria</taxon>
        <taxon>Saurischia</taxon>
        <taxon>Theropoda</taxon>
        <taxon>Coelurosauria</taxon>
        <taxon>Aves</taxon>
        <taxon>Neognathae</taxon>
        <taxon>Neoaves</taxon>
        <taxon>Columbimorphae</taxon>
        <taxon>Columbiformes</taxon>
        <taxon>Columbidae</taxon>
        <taxon>Patagioenas</taxon>
    </lineage>
</organism>
<comment type="caution">
    <text evidence="2">The sequence shown here is derived from an EMBL/GenBank/DDBJ whole genome shotgun (WGS) entry which is preliminary data.</text>
</comment>
<reference evidence="2 3" key="1">
    <citation type="submission" date="2016-02" db="EMBL/GenBank/DDBJ databases">
        <title>Band-tailed pigeon sequencing and assembly.</title>
        <authorList>
            <person name="Soares A.E."/>
            <person name="Novak B.J."/>
            <person name="Rice E.S."/>
            <person name="O'Connell B."/>
            <person name="Chang D."/>
            <person name="Weber S."/>
            <person name="Shapiro B."/>
        </authorList>
    </citation>
    <scope>NUCLEOTIDE SEQUENCE [LARGE SCALE GENOMIC DNA]</scope>
    <source>
        <strain evidence="2">BTP2013</strain>
        <tissue evidence="2">Blood</tissue>
    </source>
</reference>
<accession>A0A1V4JUE6</accession>
<evidence type="ECO:0000313" key="2">
    <source>
        <dbReference type="EMBL" id="OPJ75828.1"/>
    </source>
</evidence>
<protein>
    <submittedName>
        <fullName evidence="2">Octapeptide-repeat protein T2-like</fullName>
    </submittedName>
</protein>
<dbReference type="AlphaFoldDB" id="A0A1V4JUE6"/>
<dbReference type="Proteomes" id="UP000190648">
    <property type="component" value="Unassembled WGS sequence"/>
</dbReference>
<evidence type="ECO:0000313" key="3">
    <source>
        <dbReference type="Proteomes" id="UP000190648"/>
    </source>
</evidence>
<sequence length="105" mass="12144">MSGSQSKLKYSILGQTADSLDKYLSYSEDLMSSLQQSSFSYTLGKVPRVTSLEQKRQFADLEEQSDGQGGEEREIKSPVTKCKVQEKRVFVERRMVRKRRELSLW</sequence>
<evidence type="ECO:0000256" key="1">
    <source>
        <dbReference type="SAM" id="MobiDB-lite"/>
    </source>
</evidence>
<proteinExistence type="predicted"/>
<keyword evidence="3" id="KW-1185">Reference proteome</keyword>